<reference evidence="2" key="2">
    <citation type="submission" date="2020-10" db="EMBL/GenBank/DDBJ databases">
        <title>Mucilaginibacter sp. nov., isolated from soil.</title>
        <authorList>
            <person name="Jeon C.O."/>
        </authorList>
    </citation>
    <scope>NUCLEOTIDE SEQUENCE</scope>
    <source>
        <strain evidence="2">R11</strain>
    </source>
</reference>
<sequence length="137" mass="13964">MFDEILNIVKSHLGGNPEVADALPQDQAGAVHDEIATHIQDGIKNQAAEEGGIGGLLSSLKDSLTSGSPVTGAIEGGLAATLASKFGLSPAITGAIAGALPGILQKFTNKVNDPDDESITPQSLESSLADKFKTDNK</sequence>
<dbReference type="RefSeq" id="WP_166584592.1">
    <property type="nucleotide sequence ID" value="NZ_WWEO01000038.1"/>
</dbReference>
<name>A0A965ZCN9_9SPHI</name>
<protein>
    <recommendedName>
        <fullName evidence="4">DUF937 domain-containing protein</fullName>
    </recommendedName>
</protein>
<organism evidence="2 3">
    <name type="scientific">Mucilaginibacter agri</name>
    <dbReference type="NCBI Taxonomy" id="2695265"/>
    <lineage>
        <taxon>Bacteria</taxon>
        <taxon>Pseudomonadati</taxon>
        <taxon>Bacteroidota</taxon>
        <taxon>Sphingobacteriia</taxon>
        <taxon>Sphingobacteriales</taxon>
        <taxon>Sphingobacteriaceae</taxon>
        <taxon>Mucilaginibacter</taxon>
    </lineage>
</organism>
<proteinExistence type="predicted"/>
<keyword evidence="3" id="KW-1185">Reference proteome</keyword>
<evidence type="ECO:0000256" key="1">
    <source>
        <dbReference type="SAM" id="MobiDB-lite"/>
    </source>
</evidence>
<dbReference type="AlphaFoldDB" id="A0A965ZCN9"/>
<comment type="caution">
    <text evidence="2">The sequence shown here is derived from an EMBL/GenBank/DDBJ whole genome shotgun (WGS) entry which is preliminary data.</text>
</comment>
<reference evidence="2" key="1">
    <citation type="submission" date="2020-01" db="EMBL/GenBank/DDBJ databases">
        <authorList>
            <person name="Seo Y.L."/>
        </authorList>
    </citation>
    <scope>NUCLEOTIDE SEQUENCE</scope>
    <source>
        <strain evidence="2">R11</strain>
    </source>
</reference>
<gene>
    <name evidence="2" type="ORF">GSY63_04290</name>
</gene>
<dbReference type="EMBL" id="WWEO01000038">
    <property type="protein sequence ID" value="NCD68569.1"/>
    <property type="molecule type" value="Genomic_DNA"/>
</dbReference>
<accession>A0A965ZCN9</accession>
<feature type="region of interest" description="Disordered" evidence="1">
    <location>
        <begin position="110"/>
        <end position="137"/>
    </location>
</feature>
<dbReference type="SUPFAM" id="SSF140804">
    <property type="entry name" value="YidB-like"/>
    <property type="match status" value="1"/>
</dbReference>
<dbReference type="InterPro" id="IPR027405">
    <property type="entry name" value="YidB-like"/>
</dbReference>
<dbReference type="Proteomes" id="UP000638732">
    <property type="component" value="Unassembled WGS sequence"/>
</dbReference>
<feature type="compositionally biased region" description="Basic and acidic residues" evidence="1">
    <location>
        <begin position="128"/>
        <end position="137"/>
    </location>
</feature>
<evidence type="ECO:0000313" key="2">
    <source>
        <dbReference type="EMBL" id="NCD68569.1"/>
    </source>
</evidence>
<evidence type="ECO:0008006" key="4">
    <source>
        <dbReference type="Google" id="ProtNLM"/>
    </source>
</evidence>
<evidence type="ECO:0000313" key="3">
    <source>
        <dbReference type="Proteomes" id="UP000638732"/>
    </source>
</evidence>